<feature type="region of interest" description="Disordered" evidence="1">
    <location>
        <begin position="1"/>
        <end position="159"/>
    </location>
</feature>
<accession>A0AAW3AIP4</accession>
<evidence type="ECO:0000313" key="3">
    <source>
        <dbReference type="Proteomes" id="UP001482455"/>
    </source>
</evidence>
<protein>
    <submittedName>
        <fullName evidence="2">Uncharacterized protein</fullName>
    </submittedName>
</protein>
<comment type="caution">
    <text evidence="2">The sequence shown here is derived from an EMBL/GenBank/DDBJ whole genome shotgun (WGS) entry which is preliminary data.</text>
</comment>
<keyword evidence="3" id="KW-1185">Reference proteome</keyword>
<feature type="compositionally biased region" description="Low complexity" evidence="1">
    <location>
        <begin position="30"/>
        <end position="56"/>
    </location>
</feature>
<dbReference type="EMBL" id="JBAMZL010000024">
    <property type="protein sequence ID" value="KAL0506072.1"/>
    <property type="molecule type" value="Genomic_DNA"/>
</dbReference>
<evidence type="ECO:0000256" key="1">
    <source>
        <dbReference type="SAM" id="MobiDB-lite"/>
    </source>
</evidence>
<feature type="compositionally biased region" description="Basic residues" evidence="1">
    <location>
        <begin position="137"/>
        <end position="159"/>
    </location>
</feature>
<dbReference type="AlphaFoldDB" id="A0AAW3AIP4"/>
<organism evidence="2 3">
    <name type="scientific">Leishmania utingensis</name>
    <dbReference type="NCBI Taxonomy" id="653362"/>
    <lineage>
        <taxon>Eukaryota</taxon>
        <taxon>Discoba</taxon>
        <taxon>Euglenozoa</taxon>
        <taxon>Kinetoplastea</taxon>
        <taxon>Metakinetoplastina</taxon>
        <taxon>Trypanosomatida</taxon>
        <taxon>Trypanosomatidae</taxon>
        <taxon>Leishmaniinae</taxon>
        <taxon>Leishmania</taxon>
    </lineage>
</organism>
<sequence length="159" mass="16971">MMDISIGSPASSYRSRSSGDCTQRPGLARDAGGSSDSGAAGQATGLLTDAAGLGDANDGDGRRHSRRRLADSCGGFEGGRSGLEPTAAGEGRFPPSLGWGVGRRRADRRHRTPARPRHRSVRGPTSSSTPCRTVSRCGRRGGRRRRFRSARRCRPLRRP</sequence>
<evidence type="ECO:0000313" key="2">
    <source>
        <dbReference type="EMBL" id="KAL0506072.1"/>
    </source>
</evidence>
<name>A0AAW3AIP4_9TRYP</name>
<dbReference type="Proteomes" id="UP001482455">
    <property type="component" value="Unassembled WGS sequence"/>
</dbReference>
<gene>
    <name evidence="2" type="ORF">Q4I30_003899</name>
</gene>
<feature type="compositionally biased region" description="Low complexity" evidence="1">
    <location>
        <begin position="1"/>
        <end position="19"/>
    </location>
</feature>
<proteinExistence type="predicted"/>
<reference evidence="2 3" key="1">
    <citation type="submission" date="2024-02" db="EMBL/GenBank/DDBJ databases">
        <title>FIRST GENOME SEQUENCES OF Leishmania (Viannia) shawi, Leishmania (Viannia) lindenbergi AND Leishmania (Viannia) utingensis.</title>
        <authorList>
            <person name="Resadore F."/>
            <person name="Custodio M.G.F."/>
            <person name="Boite M.C."/>
            <person name="Cupolillo E."/>
            <person name="Ferreira G.E.M."/>
        </authorList>
    </citation>
    <scope>NUCLEOTIDE SEQUENCE [LARGE SCALE GENOMIC DNA]</scope>
    <source>
        <strain evidence="2 3">ITUB/BR/1977/M4964</strain>
    </source>
</reference>
<feature type="compositionally biased region" description="Basic residues" evidence="1">
    <location>
        <begin position="102"/>
        <end position="121"/>
    </location>
</feature>